<dbReference type="GO" id="GO:0030091">
    <property type="term" value="P:protein repair"/>
    <property type="evidence" value="ECO:0007669"/>
    <property type="project" value="InterPro"/>
</dbReference>
<organism evidence="8 9">
    <name type="scientific">Roseibium aggregatum</name>
    <dbReference type="NCBI Taxonomy" id="187304"/>
    <lineage>
        <taxon>Bacteria</taxon>
        <taxon>Pseudomonadati</taxon>
        <taxon>Pseudomonadota</taxon>
        <taxon>Alphaproteobacteria</taxon>
        <taxon>Hyphomicrobiales</taxon>
        <taxon>Stappiaceae</taxon>
        <taxon>Roseibium</taxon>
    </lineage>
</organism>
<keyword evidence="2 6" id="KW-0479">Metal-binding</keyword>
<gene>
    <name evidence="6 8" type="primary">msrB</name>
    <name evidence="8" type="ORF">HK439_02960</name>
</gene>
<name>A0A926P2A5_9HYPH</name>
<comment type="similarity">
    <text evidence="1 6">Belongs to the MsrB Met sulfoxide reductase family.</text>
</comment>
<dbReference type="FunFam" id="2.170.150.20:FF:000001">
    <property type="entry name" value="Peptide methionine sulfoxide reductase MsrB"/>
    <property type="match status" value="1"/>
</dbReference>
<dbReference type="AlphaFoldDB" id="A0A926P2A5"/>
<accession>A0A926P2A5</accession>
<dbReference type="EC" id="1.8.4.12" evidence="6"/>
<dbReference type="SUPFAM" id="SSF51316">
    <property type="entry name" value="Mss4-like"/>
    <property type="match status" value="1"/>
</dbReference>
<dbReference type="Proteomes" id="UP000598467">
    <property type="component" value="Unassembled WGS sequence"/>
</dbReference>
<dbReference type="PANTHER" id="PTHR10173:SF52">
    <property type="entry name" value="METHIONINE-R-SULFOXIDE REDUCTASE B1"/>
    <property type="match status" value="1"/>
</dbReference>
<dbReference type="InterPro" id="IPR028427">
    <property type="entry name" value="Met_Sox_Rdtase_MsrB"/>
</dbReference>
<feature type="active site" description="Nucleophile" evidence="6">
    <location>
        <position position="130"/>
    </location>
</feature>
<dbReference type="RefSeq" id="WP_235987547.1">
    <property type="nucleotide sequence ID" value="NZ_JABFCZ010000003.1"/>
</dbReference>
<feature type="binding site" evidence="6">
    <location>
        <position position="107"/>
    </location>
    <ligand>
        <name>Zn(2+)</name>
        <dbReference type="ChEBI" id="CHEBI:29105"/>
    </ligand>
</feature>
<dbReference type="PROSITE" id="PS51790">
    <property type="entry name" value="MSRB"/>
    <property type="match status" value="1"/>
</dbReference>
<evidence type="ECO:0000313" key="9">
    <source>
        <dbReference type="Proteomes" id="UP000598467"/>
    </source>
</evidence>
<dbReference type="GO" id="GO:0008270">
    <property type="term" value="F:zinc ion binding"/>
    <property type="evidence" value="ECO:0007669"/>
    <property type="project" value="UniProtKB-UniRule"/>
</dbReference>
<dbReference type="Pfam" id="PF01641">
    <property type="entry name" value="SelR"/>
    <property type="match status" value="1"/>
</dbReference>
<dbReference type="Gene3D" id="2.170.150.20">
    <property type="entry name" value="Peptide methionine sulfoxide reductase"/>
    <property type="match status" value="1"/>
</dbReference>
<evidence type="ECO:0000256" key="3">
    <source>
        <dbReference type="ARBA" id="ARBA00022833"/>
    </source>
</evidence>
<protein>
    <recommendedName>
        <fullName evidence="6">Peptide methionine sulfoxide reductase MsrB</fullName>
        <ecNumber evidence="6">1.8.4.12</ecNumber>
    </recommendedName>
    <alternativeName>
        <fullName evidence="6">Peptide-methionine (R)-S-oxide reductase</fullName>
    </alternativeName>
</protein>
<evidence type="ECO:0000256" key="5">
    <source>
        <dbReference type="ARBA" id="ARBA00048488"/>
    </source>
</evidence>
<dbReference type="GO" id="GO:0033743">
    <property type="term" value="F:peptide-methionine (R)-S-oxide reductase activity"/>
    <property type="evidence" value="ECO:0007669"/>
    <property type="project" value="UniProtKB-UniRule"/>
</dbReference>
<sequence length="143" mass="15996">MGDTDTANTGGMGKIVKSEAEWRDQLTLEQYYVTRQSGTERPFTGPYWNSFEHGQYNCVCCGQPLFKSDTKFNAGCGWPSFFEAVSPDAITEIEDRTHGMVRTEIRCSKCDAHLGHVFPDGPPPTGLRYCLNGHAMSFTQDQE</sequence>
<evidence type="ECO:0000313" key="8">
    <source>
        <dbReference type="EMBL" id="MBD1545207.1"/>
    </source>
</evidence>
<dbReference type="NCBIfam" id="TIGR00357">
    <property type="entry name" value="peptide-methionine (R)-S-oxide reductase MsrB"/>
    <property type="match status" value="1"/>
</dbReference>
<feature type="binding site" evidence="6">
    <location>
        <position position="110"/>
    </location>
    <ligand>
        <name>Zn(2+)</name>
        <dbReference type="ChEBI" id="CHEBI:29105"/>
    </ligand>
</feature>
<feature type="domain" description="MsrB" evidence="7">
    <location>
        <begin position="19"/>
        <end position="141"/>
    </location>
</feature>
<dbReference type="GO" id="GO:0006979">
    <property type="term" value="P:response to oxidative stress"/>
    <property type="evidence" value="ECO:0007669"/>
    <property type="project" value="InterPro"/>
</dbReference>
<keyword evidence="3 6" id="KW-0862">Zinc</keyword>
<keyword evidence="4 6" id="KW-0560">Oxidoreductase</keyword>
<comment type="catalytic activity">
    <reaction evidence="5 6">
        <text>L-methionyl-[protein] + [thioredoxin]-disulfide + H2O = L-methionyl-(R)-S-oxide-[protein] + [thioredoxin]-dithiol</text>
        <dbReference type="Rhea" id="RHEA:24164"/>
        <dbReference type="Rhea" id="RHEA-COMP:10698"/>
        <dbReference type="Rhea" id="RHEA-COMP:10700"/>
        <dbReference type="Rhea" id="RHEA-COMP:12313"/>
        <dbReference type="Rhea" id="RHEA-COMP:12314"/>
        <dbReference type="ChEBI" id="CHEBI:15377"/>
        <dbReference type="ChEBI" id="CHEBI:16044"/>
        <dbReference type="ChEBI" id="CHEBI:29950"/>
        <dbReference type="ChEBI" id="CHEBI:45764"/>
        <dbReference type="ChEBI" id="CHEBI:50058"/>
        <dbReference type="EC" id="1.8.4.12"/>
    </reaction>
</comment>
<dbReference type="InterPro" id="IPR011057">
    <property type="entry name" value="Mss4-like_sf"/>
</dbReference>
<comment type="cofactor">
    <cofactor evidence="6">
        <name>Zn(2+)</name>
        <dbReference type="ChEBI" id="CHEBI:29105"/>
    </cofactor>
    <text evidence="6">Binds 1 zinc ion per subunit. The zinc ion is important for the structural integrity of the protein.</text>
</comment>
<feature type="binding site" evidence="6">
    <location>
        <position position="58"/>
    </location>
    <ligand>
        <name>Zn(2+)</name>
        <dbReference type="ChEBI" id="CHEBI:29105"/>
    </ligand>
</feature>
<dbReference type="InterPro" id="IPR002579">
    <property type="entry name" value="Met_Sox_Rdtase_MsrB_dom"/>
</dbReference>
<reference evidence="8" key="1">
    <citation type="submission" date="2020-05" db="EMBL/GenBank/DDBJ databases">
        <title>Identification of trans-AT polyketide cluster in two marine bacteria, producers of a novel glutaramide-containing polyketide sesbanimide D and analogs.</title>
        <authorList>
            <person name="Kacar D."/>
            <person name="Rodriguez P."/>
            <person name="Canedo L."/>
            <person name="Gonzalez E."/>
            <person name="Galan B."/>
            <person name="De La Calle F."/>
            <person name="Garcia J.L."/>
        </authorList>
    </citation>
    <scope>NUCLEOTIDE SEQUENCE</scope>
    <source>
        <strain evidence="8">PHM038</strain>
    </source>
</reference>
<dbReference type="HAMAP" id="MF_01400">
    <property type="entry name" value="MsrB"/>
    <property type="match status" value="1"/>
</dbReference>
<comment type="caution">
    <text evidence="8">The sequence shown here is derived from an EMBL/GenBank/DDBJ whole genome shotgun (WGS) entry which is preliminary data.</text>
</comment>
<dbReference type="GO" id="GO:0005737">
    <property type="term" value="C:cytoplasm"/>
    <property type="evidence" value="ECO:0007669"/>
    <property type="project" value="TreeGrafter"/>
</dbReference>
<evidence type="ECO:0000256" key="1">
    <source>
        <dbReference type="ARBA" id="ARBA00007174"/>
    </source>
</evidence>
<evidence type="ECO:0000259" key="7">
    <source>
        <dbReference type="PROSITE" id="PS51790"/>
    </source>
</evidence>
<dbReference type="PANTHER" id="PTHR10173">
    <property type="entry name" value="METHIONINE SULFOXIDE REDUCTASE"/>
    <property type="match status" value="1"/>
</dbReference>
<proteinExistence type="inferred from homology"/>
<evidence type="ECO:0000256" key="6">
    <source>
        <dbReference type="HAMAP-Rule" id="MF_01400"/>
    </source>
</evidence>
<dbReference type="EMBL" id="JABFCZ010000003">
    <property type="protein sequence ID" value="MBD1545207.1"/>
    <property type="molecule type" value="Genomic_DNA"/>
</dbReference>
<evidence type="ECO:0000256" key="4">
    <source>
        <dbReference type="ARBA" id="ARBA00023002"/>
    </source>
</evidence>
<evidence type="ECO:0000256" key="2">
    <source>
        <dbReference type="ARBA" id="ARBA00022723"/>
    </source>
</evidence>
<feature type="binding site" evidence="6">
    <location>
        <position position="61"/>
    </location>
    <ligand>
        <name>Zn(2+)</name>
        <dbReference type="ChEBI" id="CHEBI:29105"/>
    </ligand>
</feature>